<feature type="region of interest" description="Disordered" evidence="1">
    <location>
        <begin position="1471"/>
        <end position="1546"/>
    </location>
</feature>
<dbReference type="GO" id="GO:0005783">
    <property type="term" value="C:endoplasmic reticulum"/>
    <property type="evidence" value="ECO:0007669"/>
    <property type="project" value="TreeGrafter"/>
</dbReference>
<dbReference type="STRING" id="568069.A0A1J1HUW0"/>
<dbReference type="EMBL" id="CVRI01000021">
    <property type="protein sequence ID" value="CRK91789.1"/>
    <property type="molecule type" value="Genomic_DNA"/>
</dbReference>
<keyword evidence="4" id="KW-1185">Reference proteome</keyword>
<sequence>MRLENLPTEPSPTTIESSRMTIPESASDFNQWLQSMLAVARLPGGLPTEFRRKLWLSLAERYLKRRGVKWEDEKVKWLSEKTRADDEELGIQIVKDLHRTGHSLLSGASGQHYQAKLKKILMGYTRWNPEVGYCQGFNMLGAIILQVMEKSEVDSIKVMIFLIEGLLPNGYFCGALMGLQADMAVFRELLGHKLPKLARHLQKLQHSTNEPSFEPPIINVFTMQWFLTLFCNCLPMNYVLRIWDLIMLEGSDILLRTALSIWKLLEDRILREVKTADDFYCKMETLSAELLSGTLIDSNRLIHMISTLGAINNLQELRQKHLQASYSDQKKLNSRMLYSSAECDEGRIAVANAWASRRGSQPTVVRGQSDREKIALDITILKKQYDKLRERQKQAHIILSSAVSKQNQHQSNAAGPSRVNNLLVGKNAIISKGRKGPPKGSIPPARNQKLSKTIKGPVRQLKIDETIQWNNTDEAKKRRNSVTWKELNAERRLEDAKVLSKSSSASSLGSSSKGELSSPKKRSDSSSYSEDSDGESSPSTSLCDDEINSSLEASPMKKKRYKDLPLDVLKKPLSMITIEESSPTANDTKDCPEISISCGNDSDGDADADNKANSPIANFYLDLPSELGGGDITSISQLSPMPDISSYFTAISPIQTPCDFFEFPDFSSFILNSDPKYQVNDEGVTNEFFERVFEANLTSDTLPLTPDNTNSIMSKSFSPSVMKTCDEKVTNEMTEECLSKCIKQKSLSMDEQTCDKEVVVINRSFSDSTVNVENDGLKKIIAENSKILNKLIPRPDIPIVEAAFSKLNIEPIIVEEPKSPNNLSDVEEEIAAIDNCVDDIDETLLSDIQDLANVESFSECKNKSSFTCNNTSTEENVTERKEKSINSNLATLACSSMESKLMPDVDDETLEIKSLTVREIQSNDESRKEGKSESPKFNEIQLMVTKLKEEMEIQLKKSAEVDIEKEIENNKKINSVDEVKIKKQNSIEVKLSKAPEIIVSDTSKLKVDSVHVVNDEKLLVDEKSEKHSQENSSTVNETDDLENSVQRKIDTNDSDVILAKLNTQLEKCQKVKTKEIVSSDNDKILRSNSKMEASMTDVKQQSKVKVENKYDNENKVPNDVCDDKNVNSEMSKIDGKKDSNEILEKLNMQLQRCEKTGLKSDVLGTSFTLSKDKIFEKSAVMELATMIKERELEKLSEQKNVMKTSKDVDFDLNLSPLRTSRPKSNIGSPESINGVGKFNNYFYDHEPRSDTRRRDIATLETEQIRRPFKSSPSSSLSASPSNISNTLSSIQNTIKILDSACSKTDAVKYKKIDRTMELTTTDKDWKTHKNKYDSSTSFKSDDITYDINQSKRQQLIADDDRSYDKSYDLSPRRKRYEFDVDEVNYKTSSIDSSPSRFASKNYSRDVLVSPTRFTATRSLSREASPSRFTSRTQEIDPDYVSKLRYLSTEDYIAGRKSPLSGSREGLDVKFRIDRSPTSPMLSTSTHFSRPPRSPSHNNSSLLRFPSTDTRSSKSAENSPSRYSTERVESSSKYNSIDSKAESMSNLSCKPNMKYQYEWEKSANNRKYDFN</sequence>
<dbReference type="Gene3D" id="1.10.472.80">
    <property type="entry name" value="Ypt/Rab-GAP domain of gyp1p, domain 3"/>
    <property type="match status" value="1"/>
</dbReference>
<gene>
    <name evidence="3" type="ORF">CLUMA_CG005420</name>
</gene>
<dbReference type="PROSITE" id="PS50086">
    <property type="entry name" value="TBC_RABGAP"/>
    <property type="match status" value="1"/>
</dbReference>
<evidence type="ECO:0000259" key="2">
    <source>
        <dbReference type="PROSITE" id="PS50086"/>
    </source>
</evidence>
<feature type="compositionally biased region" description="Low complexity" evidence="1">
    <location>
        <begin position="525"/>
        <end position="541"/>
    </location>
</feature>
<organism evidence="3 4">
    <name type="scientific">Clunio marinus</name>
    <dbReference type="NCBI Taxonomy" id="568069"/>
    <lineage>
        <taxon>Eukaryota</taxon>
        <taxon>Metazoa</taxon>
        <taxon>Ecdysozoa</taxon>
        <taxon>Arthropoda</taxon>
        <taxon>Hexapoda</taxon>
        <taxon>Insecta</taxon>
        <taxon>Pterygota</taxon>
        <taxon>Neoptera</taxon>
        <taxon>Endopterygota</taxon>
        <taxon>Diptera</taxon>
        <taxon>Nematocera</taxon>
        <taxon>Chironomoidea</taxon>
        <taxon>Chironomidae</taxon>
        <taxon>Clunio</taxon>
    </lineage>
</organism>
<protein>
    <submittedName>
        <fullName evidence="3">CLUMA_CG005420, isoform A</fullName>
    </submittedName>
</protein>
<name>A0A1J1HUW0_9DIPT</name>
<dbReference type="SUPFAM" id="SSF47923">
    <property type="entry name" value="Ypt/Rab-GAP domain of gyp1p"/>
    <property type="match status" value="2"/>
</dbReference>
<dbReference type="OrthoDB" id="289721at2759"/>
<evidence type="ECO:0000256" key="1">
    <source>
        <dbReference type="SAM" id="MobiDB-lite"/>
    </source>
</evidence>
<dbReference type="InterPro" id="IPR032738">
    <property type="entry name" value="Tbc1d30_C"/>
</dbReference>
<dbReference type="PANTHER" id="PTHR13399:SF2">
    <property type="entry name" value="TRANSLOCON-ASSOCIATED PROTEIN SUBUNIT GAMMA"/>
    <property type="match status" value="1"/>
</dbReference>
<feature type="region of interest" description="Disordered" evidence="1">
    <location>
        <begin position="494"/>
        <end position="556"/>
    </location>
</feature>
<dbReference type="Proteomes" id="UP000183832">
    <property type="component" value="Unassembled WGS sequence"/>
</dbReference>
<dbReference type="SMART" id="SM00164">
    <property type="entry name" value="TBC"/>
    <property type="match status" value="1"/>
</dbReference>
<feature type="compositionally biased region" description="Polar residues" evidence="1">
    <location>
        <begin position="1506"/>
        <end position="1522"/>
    </location>
</feature>
<evidence type="ECO:0000313" key="3">
    <source>
        <dbReference type="EMBL" id="CRK91789.1"/>
    </source>
</evidence>
<evidence type="ECO:0000313" key="4">
    <source>
        <dbReference type="Proteomes" id="UP000183832"/>
    </source>
</evidence>
<feature type="compositionally biased region" description="Low complexity" evidence="1">
    <location>
        <begin position="1270"/>
        <end position="1283"/>
    </location>
</feature>
<feature type="region of interest" description="Disordered" evidence="1">
    <location>
        <begin position="1021"/>
        <end position="1043"/>
    </location>
</feature>
<dbReference type="InterPro" id="IPR000195">
    <property type="entry name" value="Rab-GAP-TBC_dom"/>
</dbReference>
<feature type="region of interest" description="Disordered" evidence="1">
    <location>
        <begin position="430"/>
        <end position="457"/>
    </location>
</feature>
<reference evidence="3 4" key="1">
    <citation type="submission" date="2015-04" db="EMBL/GenBank/DDBJ databases">
        <authorList>
            <person name="Syromyatnikov M.Y."/>
            <person name="Popov V.N."/>
        </authorList>
    </citation>
    <scope>NUCLEOTIDE SEQUENCE [LARGE SCALE GENOMIC DNA]</scope>
</reference>
<feature type="compositionally biased region" description="Low complexity" evidence="1">
    <location>
        <begin position="499"/>
        <end position="517"/>
    </location>
</feature>
<feature type="compositionally biased region" description="Low complexity" evidence="1">
    <location>
        <begin position="1482"/>
        <end position="1500"/>
    </location>
</feature>
<dbReference type="Gene3D" id="1.10.8.270">
    <property type="entry name" value="putative rabgap domain of human tbc1 domain family member 14 like domains"/>
    <property type="match status" value="1"/>
</dbReference>
<feature type="region of interest" description="Disordered" evidence="1">
    <location>
        <begin position="1261"/>
        <end position="1283"/>
    </location>
</feature>
<accession>A0A1J1HUW0</accession>
<dbReference type="PANTHER" id="PTHR13399">
    <property type="entry name" value="TRANSLOCON-ASSOCIATED PROTEIN TRAP , GAMMA SUBUNIT"/>
    <property type="match status" value="1"/>
</dbReference>
<dbReference type="Pfam" id="PF00566">
    <property type="entry name" value="RabGAP-TBC"/>
    <property type="match status" value="1"/>
</dbReference>
<proteinExistence type="predicted"/>
<feature type="compositionally biased region" description="Polar residues" evidence="1">
    <location>
        <begin position="1530"/>
        <end position="1546"/>
    </location>
</feature>
<feature type="domain" description="Rab-GAP TBC" evidence="2">
    <location>
        <begin position="45"/>
        <end position="250"/>
    </location>
</feature>
<dbReference type="InterPro" id="IPR035969">
    <property type="entry name" value="Rab-GAP_TBC_sf"/>
</dbReference>
<dbReference type="Pfam" id="PF15733">
    <property type="entry name" value="DUF4682"/>
    <property type="match status" value="1"/>
</dbReference>